<keyword evidence="2" id="KW-0378">Hydrolase</keyword>
<evidence type="ECO:0000313" key="6">
    <source>
        <dbReference type="EMBL" id="ACV05463.1"/>
    </source>
</evidence>
<feature type="signal peptide" evidence="4">
    <location>
        <begin position="1"/>
        <end position="30"/>
    </location>
</feature>
<organism evidence="6 7">
    <name type="scientific">Kytococcus sedentarius (strain ATCC 14392 / DSM 20547 / JCM 11482 / CCUG 33030 / NBRC 15357 / NCTC 11040 / CCM 314 / 541)</name>
    <name type="common">Micrococcus sedentarius</name>
    <dbReference type="NCBI Taxonomy" id="478801"/>
    <lineage>
        <taxon>Bacteria</taxon>
        <taxon>Bacillati</taxon>
        <taxon>Actinomycetota</taxon>
        <taxon>Actinomycetes</taxon>
        <taxon>Micrococcales</taxon>
        <taxon>Kytococcaceae</taxon>
        <taxon>Kytococcus</taxon>
    </lineage>
</organism>
<proteinExistence type="inferred from homology"/>
<keyword evidence="7" id="KW-1185">Reference proteome</keyword>
<dbReference type="eggNOG" id="COG1652">
    <property type="taxonomic scope" value="Bacteria"/>
</dbReference>
<dbReference type="SUPFAM" id="SSF53955">
    <property type="entry name" value="Lysozyme-like"/>
    <property type="match status" value="1"/>
</dbReference>
<reference evidence="6 7" key="1">
    <citation type="journal article" date="2009" name="Stand. Genomic Sci.">
        <title>Complete genome sequence of Kytococcus sedentarius type strain (541).</title>
        <authorList>
            <person name="Sims D."/>
            <person name="Brettin T."/>
            <person name="Detter J.C."/>
            <person name="Han C."/>
            <person name="Lapidus A."/>
            <person name="Copeland A."/>
            <person name="Glavina Del Rio T."/>
            <person name="Nolan M."/>
            <person name="Chen F."/>
            <person name="Lucas S."/>
            <person name="Tice H."/>
            <person name="Cheng J.F."/>
            <person name="Bruce D."/>
            <person name="Goodwin L."/>
            <person name="Pitluck S."/>
            <person name="Ovchinnikova G."/>
            <person name="Pati A."/>
            <person name="Ivanova N."/>
            <person name="Mavrommatis K."/>
            <person name="Chen A."/>
            <person name="Palaniappan K."/>
            <person name="D'haeseleer P."/>
            <person name="Chain P."/>
            <person name="Bristow J."/>
            <person name="Eisen J.A."/>
            <person name="Markowitz V."/>
            <person name="Hugenholtz P."/>
            <person name="Schneider S."/>
            <person name="Goker M."/>
            <person name="Pukall R."/>
            <person name="Kyrpides N.C."/>
            <person name="Klenk H.P."/>
        </authorList>
    </citation>
    <scope>NUCLEOTIDE SEQUENCE [LARGE SCALE GENOMIC DNA]</scope>
    <source>
        <strain evidence="7">ATCC 14392 / DSM 20547 / JCM 11482 / CCUG 33030 / NBRC 15357 / NCTC 11040 / CCM 314 / 541</strain>
    </source>
</reference>
<dbReference type="InterPro" id="IPR010618">
    <property type="entry name" value="RPF"/>
</dbReference>
<dbReference type="GO" id="GO:0016787">
    <property type="term" value="F:hydrolase activity"/>
    <property type="evidence" value="ECO:0007669"/>
    <property type="project" value="UniProtKB-KW"/>
</dbReference>
<gene>
    <name evidence="6" type="ordered locus">Ksed_03870</name>
</gene>
<feature type="region of interest" description="Disordered" evidence="3">
    <location>
        <begin position="123"/>
        <end position="155"/>
    </location>
</feature>
<evidence type="ECO:0000259" key="5">
    <source>
        <dbReference type="Pfam" id="PF06737"/>
    </source>
</evidence>
<dbReference type="CAZy" id="GH23">
    <property type="family name" value="Glycoside Hydrolase Family 23"/>
</dbReference>
<sequence>MSQIPSTVKARGTAAAGMAGAFVVAGFATAAPASAAYDATVWDRVAHCESRGNWSINTGNGYYGGLQFHQISWKGVGGLDFAPRADLATKSEQIAAARRLLSLQGPGAWPMCSKYAGLTRDNGGADRWAMPGDPTPPTPPEPPTPPTPDPTPDTDTWTITDRVNYRSGPGMSHAVTGKLLPGTTIEGTKLASGWVKTTEGKYFWHSFGTTDSVDTPDPGTYTIKRGVNVRSGPGMSYSILGQYSAGATVAGEKLSSGWVKTDRGYFWHTFGTAN</sequence>
<evidence type="ECO:0000256" key="3">
    <source>
        <dbReference type="SAM" id="MobiDB-lite"/>
    </source>
</evidence>
<comment type="similarity">
    <text evidence="1">Belongs to the transglycosylase family. Rpf subfamily.</text>
</comment>
<dbReference type="KEGG" id="kse:Ksed_03870"/>
<dbReference type="HOGENOM" id="CLU_1014840_0_0_11"/>
<dbReference type="Pfam" id="PF06737">
    <property type="entry name" value="Transglycosylas"/>
    <property type="match status" value="1"/>
</dbReference>
<feature type="compositionally biased region" description="Pro residues" evidence="3">
    <location>
        <begin position="133"/>
        <end position="151"/>
    </location>
</feature>
<dbReference type="Gene3D" id="1.10.530.10">
    <property type="match status" value="1"/>
</dbReference>
<feature type="domain" description="Resuscitation-promoting factor core lysozyme-like" evidence="5">
    <location>
        <begin position="38"/>
        <end position="112"/>
    </location>
</feature>
<dbReference type="STRING" id="478801.Ksed_03870"/>
<dbReference type="AlphaFoldDB" id="C7NK76"/>
<dbReference type="RefSeq" id="WP_012801881.1">
    <property type="nucleotide sequence ID" value="NC_013169.1"/>
</dbReference>
<dbReference type="CDD" id="cd13925">
    <property type="entry name" value="RPF"/>
    <property type="match status" value="1"/>
</dbReference>
<keyword evidence="4" id="KW-0732">Signal</keyword>
<dbReference type="Gene3D" id="2.30.30.40">
    <property type="entry name" value="SH3 Domains"/>
    <property type="match status" value="2"/>
</dbReference>
<evidence type="ECO:0000313" key="7">
    <source>
        <dbReference type="Proteomes" id="UP000006666"/>
    </source>
</evidence>
<dbReference type="eggNOG" id="COG1876">
    <property type="taxonomic scope" value="Bacteria"/>
</dbReference>
<dbReference type="InterPro" id="IPR023346">
    <property type="entry name" value="Lysozyme-like_dom_sf"/>
</dbReference>
<accession>C7NK76</accession>
<protein>
    <submittedName>
        <fullName evidence="6">Transglycosylase family protein</fullName>
    </submittedName>
</protein>
<dbReference type="EMBL" id="CP001686">
    <property type="protein sequence ID" value="ACV05463.1"/>
    <property type="molecule type" value="Genomic_DNA"/>
</dbReference>
<dbReference type="Proteomes" id="UP000006666">
    <property type="component" value="Chromosome"/>
</dbReference>
<name>C7NK76_KYTSD</name>
<feature type="chain" id="PRO_5002981018" evidence="4">
    <location>
        <begin position="31"/>
        <end position="274"/>
    </location>
</feature>
<evidence type="ECO:0000256" key="1">
    <source>
        <dbReference type="ARBA" id="ARBA00010830"/>
    </source>
</evidence>
<evidence type="ECO:0000256" key="2">
    <source>
        <dbReference type="ARBA" id="ARBA00022801"/>
    </source>
</evidence>
<evidence type="ECO:0000256" key="4">
    <source>
        <dbReference type="SAM" id="SignalP"/>
    </source>
</evidence>